<feature type="region of interest" description="Disordered" evidence="1">
    <location>
        <begin position="1"/>
        <end position="102"/>
    </location>
</feature>
<evidence type="ECO:0000313" key="2">
    <source>
        <dbReference type="EMBL" id="KAK4004375.1"/>
    </source>
</evidence>
<name>A0ABQ9YW26_9CRUS</name>
<comment type="caution">
    <text evidence="2">The sequence shown here is derived from an EMBL/GenBank/DDBJ whole genome shotgun (WGS) entry which is preliminary data.</text>
</comment>
<reference evidence="2 3" key="1">
    <citation type="journal article" date="2023" name="Nucleic Acids Res.">
        <title>The hologenome of Daphnia magna reveals possible DNA methylation and microbiome-mediated evolution of the host genome.</title>
        <authorList>
            <person name="Chaturvedi A."/>
            <person name="Li X."/>
            <person name="Dhandapani V."/>
            <person name="Marshall H."/>
            <person name="Kissane S."/>
            <person name="Cuenca-Cambronero M."/>
            <person name="Asole G."/>
            <person name="Calvet F."/>
            <person name="Ruiz-Romero M."/>
            <person name="Marangio P."/>
            <person name="Guigo R."/>
            <person name="Rago D."/>
            <person name="Mirbahai L."/>
            <person name="Eastwood N."/>
            <person name="Colbourne J.K."/>
            <person name="Zhou J."/>
            <person name="Mallon E."/>
            <person name="Orsini L."/>
        </authorList>
    </citation>
    <scope>NUCLEOTIDE SEQUENCE [LARGE SCALE GENOMIC DNA]</scope>
    <source>
        <strain evidence="2">LRV0_1</strain>
    </source>
</reference>
<gene>
    <name evidence="2" type="ORF">OUZ56_006111</name>
</gene>
<feature type="compositionally biased region" description="Polar residues" evidence="1">
    <location>
        <begin position="29"/>
        <end position="40"/>
    </location>
</feature>
<dbReference type="EMBL" id="JAOYFB010000001">
    <property type="protein sequence ID" value="KAK4004375.1"/>
    <property type="molecule type" value="Genomic_DNA"/>
</dbReference>
<feature type="compositionally biased region" description="Basic and acidic residues" evidence="1">
    <location>
        <begin position="116"/>
        <end position="129"/>
    </location>
</feature>
<evidence type="ECO:0000256" key="1">
    <source>
        <dbReference type="SAM" id="MobiDB-lite"/>
    </source>
</evidence>
<accession>A0ABQ9YW26</accession>
<proteinExistence type="predicted"/>
<keyword evidence="3" id="KW-1185">Reference proteome</keyword>
<organism evidence="2 3">
    <name type="scientific">Daphnia magna</name>
    <dbReference type="NCBI Taxonomy" id="35525"/>
    <lineage>
        <taxon>Eukaryota</taxon>
        <taxon>Metazoa</taxon>
        <taxon>Ecdysozoa</taxon>
        <taxon>Arthropoda</taxon>
        <taxon>Crustacea</taxon>
        <taxon>Branchiopoda</taxon>
        <taxon>Diplostraca</taxon>
        <taxon>Cladocera</taxon>
        <taxon>Anomopoda</taxon>
        <taxon>Daphniidae</taxon>
        <taxon>Daphnia</taxon>
    </lineage>
</organism>
<dbReference type="Proteomes" id="UP001234178">
    <property type="component" value="Unassembled WGS sequence"/>
</dbReference>
<protein>
    <submittedName>
        <fullName evidence="2">Uncharacterized protein</fullName>
    </submittedName>
</protein>
<feature type="compositionally biased region" description="Basic and acidic residues" evidence="1">
    <location>
        <begin position="55"/>
        <end position="97"/>
    </location>
</feature>
<feature type="region of interest" description="Disordered" evidence="1">
    <location>
        <begin position="110"/>
        <end position="129"/>
    </location>
</feature>
<sequence length="164" mass="18210">MGLRQSKRSVDISGSPKKEAPAAVVEKIPQTNDAPNQTIENIEEEVKTPINGEAKTTEPADLDKSIQEDVKDKSVTEAANDSKVEESPSSQKDEKKEKVKKKRSFRTFSFLRREKKTKEENNKNGDVAKEIDRTASLRLEGSGSCCKHLVLNDSSTTFDTISVK</sequence>
<evidence type="ECO:0000313" key="3">
    <source>
        <dbReference type="Proteomes" id="UP001234178"/>
    </source>
</evidence>